<reference evidence="9" key="1">
    <citation type="submission" date="2016-10" db="EMBL/GenBank/DDBJ databases">
        <authorList>
            <person name="de Groot N.N."/>
        </authorList>
    </citation>
    <scope>NUCLEOTIDE SEQUENCE</scope>
</reference>
<evidence type="ECO:0000313" key="9">
    <source>
        <dbReference type="EMBL" id="SFV55128.1"/>
    </source>
</evidence>
<organism evidence="9">
    <name type="scientific">hydrothermal vent metagenome</name>
    <dbReference type="NCBI Taxonomy" id="652676"/>
    <lineage>
        <taxon>unclassified sequences</taxon>
        <taxon>metagenomes</taxon>
        <taxon>ecological metagenomes</taxon>
    </lineage>
</organism>
<dbReference type="SUPFAM" id="SSF55874">
    <property type="entry name" value="ATPase domain of HSP90 chaperone/DNA topoisomerase II/histidine kinase"/>
    <property type="match status" value="1"/>
</dbReference>
<keyword evidence="7" id="KW-0472">Membrane</keyword>
<dbReference type="CDD" id="cd12913">
    <property type="entry name" value="PDC1_MCP_like"/>
    <property type="match status" value="1"/>
</dbReference>
<sequence>MIISIVFIVTMFSVLTMLKQDALVENASKEVNLATIKILNNLQNTKYRLEEIVLALASVGENRSSINKETIKNILKANNSNLITSGGIWLDSYIYDNKTKYYNCFFNRESSYKFNLIEDYIESSNPIYTADEFYVVGKELKRGEIYWTKVYTDSVTNVKMITVVSPIYKNNIFLGVATLDIKVKDTSSKIFGDFKYDNRYLMMLDREGTLILKSTLLDKYLNNTKKFTQNCNELVDGFEELQPIINQCNYMQDFNRTISQRLFKSSPQISEEESLRIAEIIHRNHKATKEDIRREIFFIENDPILKDSSVMAVFYFPLTHWKVIIGIPKKQVLNESNKIYNQIIQTSIYLAIFAALIGYLLLYKLFIRPIAYINQQLNSHRLTSSIHPILLECTDKGEIGLLVHNLNMRTDDLFLSKEREADEIKKRLINEKLLEQQSKMAAMGGMMDAVAHQWKQPLNALSMYSEIIKSDFQDGDVDQKYINEFKDNIQLQISHMLSTLDEFRNFFRPCKIQEDFELIDVINSVMFLTKDEFMKNSITVEILQQDSIKLFGFKNEFKHLILNIINNAKDAFNENEIENRVISFSLINKDNIKILEIQDNAGGIPTKVIGDIFKANVTTKAEGKGTGIGLFMSMQIAHKHGADISVVNKNDGACFIVDFNSHLN</sequence>
<dbReference type="CDD" id="cd00082">
    <property type="entry name" value="HisKA"/>
    <property type="match status" value="1"/>
</dbReference>
<keyword evidence="5" id="KW-0067">ATP-binding</keyword>
<dbReference type="PANTHER" id="PTHR43065:SF10">
    <property type="entry name" value="PEROXIDE STRESS-ACTIVATED HISTIDINE KINASE MAK3"/>
    <property type="match status" value="1"/>
</dbReference>
<keyword evidence="1" id="KW-0597">Phosphoprotein</keyword>
<evidence type="ECO:0000256" key="1">
    <source>
        <dbReference type="ARBA" id="ARBA00022553"/>
    </source>
</evidence>
<evidence type="ECO:0000256" key="3">
    <source>
        <dbReference type="ARBA" id="ARBA00022741"/>
    </source>
</evidence>
<name>A0A1W1BNI5_9ZZZZ</name>
<dbReference type="GO" id="GO:0005524">
    <property type="term" value="F:ATP binding"/>
    <property type="evidence" value="ECO:0007669"/>
    <property type="project" value="UniProtKB-KW"/>
</dbReference>
<dbReference type="Gene3D" id="3.30.565.10">
    <property type="entry name" value="Histidine kinase-like ATPase, C-terminal domain"/>
    <property type="match status" value="1"/>
</dbReference>
<dbReference type="InterPro" id="IPR005467">
    <property type="entry name" value="His_kinase_dom"/>
</dbReference>
<dbReference type="Gene3D" id="1.10.287.130">
    <property type="match status" value="1"/>
</dbReference>
<feature type="domain" description="Histidine kinase" evidence="8">
    <location>
        <begin position="449"/>
        <end position="663"/>
    </location>
</feature>
<gene>
    <name evidence="9" type="ORF">MNB_SV-9-40</name>
</gene>
<dbReference type="InterPro" id="IPR003594">
    <property type="entry name" value="HATPase_dom"/>
</dbReference>
<dbReference type="PANTHER" id="PTHR43065">
    <property type="entry name" value="SENSOR HISTIDINE KINASE"/>
    <property type="match status" value="1"/>
</dbReference>
<dbReference type="AlphaFoldDB" id="A0A1W1BNI5"/>
<keyword evidence="2" id="KW-0808">Transferase</keyword>
<dbReference type="Pfam" id="PF22673">
    <property type="entry name" value="MCP-like_PDC_1"/>
    <property type="match status" value="1"/>
</dbReference>
<dbReference type="InterPro" id="IPR036097">
    <property type="entry name" value="HisK_dim/P_sf"/>
</dbReference>
<feature type="transmembrane region" description="Helical" evidence="7">
    <location>
        <begin position="348"/>
        <end position="367"/>
    </location>
</feature>
<dbReference type="SUPFAM" id="SSF47384">
    <property type="entry name" value="Homodimeric domain of signal transducing histidine kinase"/>
    <property type="match status" value="1"/>
</dbReference>
<keyword evidence="6" id="KW-0902">Two-component regulatory system</keyword>
<dbReference type="Pfam" id="PF02518">
    <property type="entry name" value="HATPase_c"/>
    <property type="match status" value="1"/>
</dbReference>
<evidence type="ECO:0000259" key="8">
    <source>
        <dbReference type="PROSITE" id="PS50109"/>
    </source>
</evidence>
<dbReference type="EMBL" id="FPHG01000027">
    <property type="protein sequence ID" value="SFV55128.1"/>
    <property type="molecule type" value="Genomic_DNA"/>
</dbReference>
<dbReference type="SMART" id="SM00387">
    <property type="entry name" value="HATPase_c"/>
    <property type="match status" value="1"/>
</dbReference>
<evidence type="ECO:0000256" key="6">
    <source>
        <dbReference type="ARBA" id="ARBA00023012"/>
    </source>
</evidence>
<dbReference type="InterPro" id="IPR003661">
    <property type="entry name" value="HisK_dim/P_dom"/>
</dbReference>
<evidence type="ECO:0000256" key="7">
    <source>
        <dbReference type="SAM" id="Phobius"/>
    </source>
</evidence>
<keyword evidence="7" id="KW-1133">Transmembrane helix</keyword>
<protein>
    <submittedName>
        <fullName evidence="9">TWO-COMPONENT HYBRID PROTEIN</fullName>
    </submittedName>
</protein>
<dbReference type="GO" id="GO:0000155">
    <property type="term" value="F:phosphorelay sensor kinase activity"/>
    <property type="evidence" value="ECO:0007669"/>
    <property type="project" value="InterPro"/>
</dbReference>
<dbReference type="InterPro" id="IPR036890">
    <property type="entry name" value="HATPase_C_sf"/>
</dbReference>
<evidence type="ECO:0000256" key="4">
    <source>
        <dbReference type="ARBA" id="ARBA00022777"/>
    </source>
</evidence>
<keyword evidence="3" id="KW-0547">Nucleotide-binding</keyword>
<dbReference type="PROSITE" id="PS50109">
    <property type="entry name" value="HIS_KIN"/>
    <property type="match status" value="1"/>
</dbReference>
<proteinExistence type="predicted"/>
<keyword evidence="4" id="KW-0418">Kinase</keyword>
<evidence type="ECO:0000256" key="5">
    <source>
        <dbReference type="ARBA" id="ARBA00022840"/>
    </source>
</evidence>
<dbReference type="Gene3D" id="3.30.450.20">
    <property type="entry name" value="PAS domain"/>
    <property type="match status" value="1"/>
</dbReference>
<keyword evidence="7" id="KW-0812">Transmembrane</keyword>
<accession>A0A1W1BNI5</accession>
<evidence type="ECO:0000256" key="2">
    <source>
        <dbReference type="ARBA" id="ARBA00022679"/>
    </source>
</evidence>